<dbReference type="AlphaFoldDB" id="A0A3S9MXJ2"/>
<feature type="domain" description="Thioredoxin" evidence="1">
    <location>
        <begin position="98"/>
        <end position="233"/>
    </location>
</feature>
<proteinExistence type="predicted"/>
<evidence type="ECO:0000259" key="1">
    <source>
        <dbReference type="PROSITE" id="PS51352"/>
    </source>
</evidence>
<dbReference type="OrthoDB" id="9815205at2"/>
<reference evidence="2 3" key="1">
    <citation type="submission" date="2018-12" db="EMBL/GenBank/DDBJ databases">
        <title>Complete genome of Nonlabens sp. MJ115.</title>
        <authorList>
            <person name="Choi H.S."/>
            <person name="Jung J."/>
        </authorList>
    </citation>
    <scope>NUCLEOTIDE SEQUENCE [LARGE SCALE GENOMIC DNA]</scope>
    <source>
        <strain evidence="2 3">MJ115</strain>
    </source>
</reference>
<sequence>MRCQLPKLRCMKNWFVLIFLMVSSFYLNAQTLVYKLEDGVILTDSQYHDYKVEMLRTDMMGTITRVKTVGDSIIRSVEFKNLSSMNSGLVDYLGPHWRNLGKYYPLEAIASHDNATFDYADLKGKPTFINFYFTSCPPCIEEIPALNTLRDEYKDKVNFIAITFDDRHKVRRYSKRFNFDYDQVVNARDLTSGLGVQGFPLNLLLSKNEVQTHVYPMLHDIESVKQDIEALLDN</sequence>
<dbReference type="PROSITE" id="PS51352">
    <property type="entry name" value="THIOREDOXIN_2"/>
    <property type="match status" value="1"/>
</dbReference>
<dbReference type="Pfam" id="PF08534">
    <property type="entry name" value="Redoxin"/>
    <property type="match status" value="1"/>
</dbReference>
<gene>
    <name evidence="2" type="ORF">EJ995_06300</name>
</gene>
<dbReference type="CDD" id="cd02966">
    <property type="entry name" value="TlpA_like_family"/>
    <property type="match status" value="1"/>
</dbReference>
<dbReference type="PANTHER" id="PTHR42852:SF13">
    <property type="entry name" value="PROTEIN DIPZ"/>
    <property type="match status" value="1"/>
</dbReference>
<dbReference type="GO" id="GO:0016491">
    <property type="term" value="F:oxidoreductase activity"/>
    <property type="evidence" value="ECO:0007669"/>
    <property type="project" value="InterPro"/>
</dbReference>
<dbReference type="EMBL" id="CP034549">
    <property type="protein sequence ID" value="AZQ43857.1"/>
    <property type="molecule type" value="Genomic_DNA"/>
</dbReference>
<dbReference type="Gene3D" id="3.40.30.10">
    <property type="entry name" value="Glutaredoxin"/>
    <property type="match status" value="1"/>
</dbReference>
<organism evidence="2 3">
    <name type="scientific">Nonlabens ponticola</name>
    <dbReference type="NCBI Taxonomy" id="2496866"/>
    <lineage>
        <taxon>Bacteria</taxon>
        <taxon>Pseudomonadati</taxon>
        <taxon>Bacteroidota</taxon>
        <taxon>Flavobacteriia</taxon>
        <taxon>Flavobacteriales</taxon>
        <taxon>Flavobacteriaceae</taxon>
        <taxon>Nonlabens</taxon>
    </lineage>
</organism>
<dbReference type="InterPro" id="IPR036249">
    <property type="entry name" value="Thioredoxin-like_sf"/>
</dbReference>
<dbReference type="InterPro" id="IPR050553">
    <property type="entry name" value="Thioredoxin_ResA/DsbE_sf"/>
</dbReference>
<dbReference type="SUPFAM" id="SSF52833">
    <property type="entry name" value="Thioredoxin-like"/>
    <property type="match status" value="1"/>
</dbReference>
<keyword evidence="3" id="KW-1185">Reference proteome</keyword>
<evidence type="ECO:0000313" key="2">
    <source>
        <dbReference type="EMBL" id="AZQ43857.1"/>
    </source>
</evidence>
<name>A0A3S9MXJ2_9FLAO</name>
<dbReference type="Proteomes" id="UP000279600">
    <property type="component" value="Chromosome"/>
</dbReference>
<dbReference type="PANTHER" id="PTHR42852">
    <property type="entry name" value="THIOL:DISULFIDE INTERCHANGE PROTEIN DSBE"/>
    <property type="match status" value="1"/>
</dbReference>
<accession>A0A3S9MXJ2</accession>
<dbReference type="InterPro" id="IPR013740">
    <property type="entry name" value="Redoxin"/>
</dbReference>
<evidence type="ECO:0000313" key="3">
    <source>
        <dbReference type="Proteomes" id="UP000279600"/>
    </source>
</evidence>
<protein>
    <submittedName>
        <fullName evidence="2">TlpA family protein disulfide reductase</fullName>
    </submittedName>
</protein>
<dbReference type="InterPro" id="IPR013766">
    <property type="entry name" value="Thioredoxin_domain"/>
</dbReference>
<dbReference type="KEGG" id="noj:EJ995_06300"/>